<evidence type="ECO:0008006" key="3">
    <source>
        <dbReference type="Google" id="ProtNLM"/>
    </source>
</evidence>
<accession>A0ABP8ENZ1</accession>
<gene>
    <name evidence="1" type="ORF">GCM10022262_00800</name>
</gene>
<dbReference type="Proteomes" id="UP001499841">
    <property type="component" value="Unassembled WGS sequence"/>
</dbReference>
<dbReference type="InterPro" id="IPR027417">
    <property type="entry name" value="P-loop_NTPase"/>
</dbReference>
<dbReference type="EMBL" id="BAABBA010000001">
    <property type="protein sequence ID" value="GAA4285721.1"/>
    <property type="molecule type" value="Genomic_DNA"/>
</dbReference>
<name>A0ABP8ENZ1_9MICO</name>
<comment type="caution">
    <text evidence="1">The sequence shown here is derived from an EMBL/GenBank/DDBJ whole genome shotgun (WGS) entry which is preliminary data.</text>
</comment>
<organism evidence="1 2">
    <name type="scientific">Georgenia daeguensis</name>
    <dbReference type="NCBI Taxonomy" id="908355"/>
    <lineage>
        <taxon>Bacteria</taxon>
        <taxon>Bacillati</taxon>
        <taxon>Actinomycetota</taxon>
        <taxon>Actinomycetes</taxon>
        <taxon>Micrococcales</taxon>
        <taxon>Bogoriellaceae</taxon>
        <taxon>Georgenia</taxon>
    </lineage>
</organism>
<dbReference type="SUPFAM" id="SSF52540">
    <property type="entry name" value="P-loop containing nucleoside triphosphate hydrolases"/>
    <property type="match status" value="1"/>
</dbReference>
<keyword evidence="2" id="KW-1185">Reference proteome</keyword>
<evidence type="ECO:0000313" key="1">
    <source>
        <dbReference type="EMBL" id="GAA4285721.1"/>
    </source>
</evidence>
<reference evidence="2" key="1">
    <citation type="journal article" date="2019" name="Int. J. Syst. Evol. Microbiol.">
        <title>The Global Catalogue of Microorganisms (GCM) 10K type strain sequencing project: providing services to taxonomists for standard genome sequencing and annotation.</title>
        <authorList>
            <consortium name="The Broad Institute Genomics Platform"/>
            <consortium name="The Broad Institute Genome Sequencing Center for Infectious Disease"/>
            <person name="Wu L."/>
            <person name="Ma J."/>
        </authorList>
    </citation>
    <scope>NUCLEOTIDE SEQUENCE [LARGE SCALE GENOMIC DNA]</scope>
    <source>
        <strain evidence="2">JCM 17459</strain>
    </source>
</reference>
<proteinExistence type="predicted"/>
<protein>
    <recommendedName>
        <fullName evidence="3">Uridine kinase</fullName>
    </recommendedName>
</protein>
<dbReference type="Gene3D" id="3.40.50.300">
    <property type="entry name" value="P-loop containing nucleotide triphosphate hydrolases"/>
    <property type="match status" value="2"/>
</dbReference>
<dbReference type="RefSeq" id="WP_345036378.1">
    <property type="nucleotide sequence ID" value="NZ_BAABBA010000001.1"/>
</dbReference>
<sequence>METTSTPRRQVVGRLARELVQRAGDGMVRVAIDGPDGAGKTTFSRDLDDALRPLLGDSAEVHRFSADHLLIPLALRRSERATDPRWLYENIYDWARIRDIAAGAPGFDARASVLLVDGMTLQRPELADLWDVTVYLTVPEEVTVRRILAVTSTREESDGEIEARYAERYLPAQRTYIDAVDPLTRSDVVIEMSDPERPVVLRWGA</sequence>
<evidence type="ECO:0000313" key="2">
    <source>
        <dbReference type="Proteomes" id="UP001499841"/>
    </source>
</evidence>